<dbReference type="PANTHER" id="PTHR44757:SF2">
    <property type="entry name" value="BIOFILM ARCHITECTURE MAINTENANCE PROTEIN MBAA"/>
    <property type="match status" value="1"/>
</dbReference>
<dbReference type="Gene3D" id="3.30.450.40">
    <property type="match status" value="1"/>
</dbReference>
<dbReference type="SMART" id="SM00052">
    <property type="entry name" value="EAL"/>
    <property type="match status" value="1"/>
</dbReference>
<evidence type="ECO:0000259" key="3">
    <source>
        <dbReference type="PROSITE" id="PS50887"/>
    </source>
</evidence>
<dbReference type="FunFam" id="3.30.70.270:FF:000001">
    <property type="entry name" value="Diguanylate cyclase domain protein"/>
    <property type="match status" value="1"/>
</dbReference>
<dbReference type="PANTHER" id="PTHR44757">
    <property type="entry name" value="DIGUANYLATE CYCLASE DGCP"/>
    <property type="match status" value="1"/>
</dbReference>
<dbReference type="PROSITE" id="PS50883">
    <property type="entry name" value="EAL"/>
    <property type="match status" value="1"/>
</dbReference>
<dbReference type="InterPro" id="IPR029787">
    <property type="entry name" value="Nucleotide_cyclase"/>
</dbReference>
<name>B8HWB1_CYAP4</name>
<gene>
    <name evidence="4" type="ordered locus">Cyan7425_2332</name>
</gene>
<dbReference type="CDD" id="cd01948">
    <property type="entry name" value="EAL"/>
    <property type="match status" value="1"/>
</dbReference>
<dbReference type="EMBL" id="CP001344">
    <property type="protein sequence ID" value="ACL44690.1"/>
    <property type="molecule type" value="Genomic_DNA"/>
</dbReference>
<dbReference type="Gene3D" id="2.60.200.20">
    <property type="match status" value="1"/>
</dbReference>
<evidence type="ECO:0000313" key="4">
    <source>
        <dbReference type="EMBL" id="ACL44690.1"/>
    </source>
</evidence>
<protein>
    <submittedName>
        <fullName evidence="4">Diguanylate cyclase/phosphodiesterase with FHA and GAF sensor</fullName>
    </submittedName>
</protein>
<dbReference type="Pfam" id="PF01590">
    <property type="entry name" value="GAF"/>
    <property type="match status" value="1"/>
</dbReference>
<reference evidence="4" key="1">
    <citation type="submission" date="2009-01" db="EMBL/GenBank/DDBJ databases">
        <title>Complete sequence of chromosome Cyanothece sp. PCC 7425.</title>
        <authorList>
            <consortium name="US DOE Joint Genome Institute"/>
            <person name="Lucas S."/>
            <person name="Copeland A."/>
            <person name="Lapidus A."/>
            <person name="Glavina del Rio T."/>
            <person name="Dalin E."/>
            <person name="Tice H."/>
            <person name="Bruce D."/>
            <person name="Goodwin L."/>
            <person name="Pitluck S."/>
            <person name="Sims D."/>
            <person name="Meineke L."/>
            <person name="Brettin T."/>
            <person name="Detter J.C."/>
            <person name="Han C."/>
            <person name="Larimer F."/>
            <person name="Land M."/>
            <person name="Hauser L."/>
            <person name="Kyrpides N."/>
            <person name="Ovchinnikova G."/>
            <person name="Liberton M."/>
            <person name="Stoeckel J."/>
            <person name="Banerjee A."/>
            <person name="Singh A."/>
            <person name="Page L."/>
            <person name="Sato H."/>
            <person name="Zhao L."/>
            <person name="Sherman L."/>
            <person name="Pakrasi H."/>
            <person name="Richardson P."/>
        </authorList>
    </citation>
    <scope>NUCLEOTIDE SEQUENCE</scope>
    <source>
        <strain evidence="4">PCC 7425</strain>
    </source>
</reference>
<dbReference type="InterPro" id="IPR052155">
    <property type="entry name" value="Biofilm_reg_signaling"/>
</dbReference>
<evidence type="ECO:0000259" key="1">
    <source>
        <dbReference type="PROSITE" id="PS50006"/>
    </source>
</evidence>
<dbReference type="SUPFAM" id="SSF55781">
    <property type="entry name" value="GAF domain-like"/>
    <property type="match status" value="1"/>
</dbReference>
<dbReference type="SMART" id="SM00065">
    <property type="entry name" value="GAF"/>
    <property type="match status" value="1"/>
</dbReference>
<dbReference type="SUPFAM" id="SSF49879">
    <property type="entry name" value="SMAD/FHA domain"/>
    <property type="match status" value="1"/>
</dbReference>
<dbReference type="eggNOG" id="COG5001">
    <property type="taxonomic scope" value="Bacteria"/>
</dbReference>
<dbReference type="FunFam" id="3.20.20.450:FF:000001">
    <property type="entry name" value="Cyclic di-GMP phosphodiesterase yahA"/>
    <property type="match status" value="1"/>
</dbReference>
<feature type="domain" description="FHA" evidence="1">
    <location>
        <begin position="31"/>
        <end position="91"/>
    </location>
</feature>
<feature type="domain" description="GGDEF" evidence="3">
    <location>
        <begin position="478"/>
        <end position="611"/>
    </location>
</feature>
<dbReference type="InterPro" id="IPR029016">
    <property type="entry name" value="GAF-like_dom_sf"/>
</dbReference>
<dbReference type="InterPro" id="IPR001633">
    <property type="entry name" value="EAL_dom"/>
</dbReference>
<dbReference type="Gene3D" id="3.20.20.450">
    <property type="entry name" value="EAL domain"/>
    <property type="match status" value="1"/>
</dbReference>
<dbReference type="SUPFAM" id="SSF141868">
    <property type="entry name" value="EAL domain-like"/>
    <property type="match status" value="1"/>
</dbReference>
<dbReference type="SMART" id="SM00240">
    <property type="entry name" value="FHA"/>
    <property type="match status" value="1"/>
</dbReference>
<evidence type="ECO:0000259" key="2">
    <source>
        <dbReference type="PROSITE" id="PS50883"/>
    </source>
</evidence>
<dbReference type="InterPro" id="IPR003018">
    <property type="entry name" value="GAF"/>
</dbReference>
<dbReference type="PROSITE" id="PS50006">
    <property type="entry name" value="FHA_DOMAIN"/>
    <property type="match status" value="1"/>
</dbReference>
<sequence>MIQQQVPPIRHLLVVEDNLGRRSILLDADTYSLGRSSGNAIVVHSALVSRQHAMLLRVDKSDSESQRFRIVDGNLLGNRSTNGLFINGQRCLSHDLKHGDVIEFGVEAKAQYLSTVNLSDAEVLAYVQAVSPPTNPVSEFAKTTVIADPALLLQPQSERPELIARLASFPELFPYPILEVDRFGNITYLNPAAVETFPNLQSKGQEHPLLIGLLQVIQEHPHSFCTRQVQVGNTFFEQSIHYLPASNLIRCFAIDITQRLQAERELYLRDRLLQAVTTATHHLLTNSDFETAVPHALATLGAAAEVERVYIYDNRYCLINREPAMQLRFVWQADSFTVHEDNHRQSPAFSSFSLSHWYDHLAEGKTISGLTNSFSPQEQDILNRAGIKSLLIVPILVDDQLWGCIGFDACQSSRCWSKNEEAVLAMMAVSISGAIQRQHKEQVIRYQAFHDLLTDLPNRALFIDRLNLALSNAHRSGEKLSVLFLDLDRFKTINDTLGHSVGDQLLKAVAHRLTHCLREGDTIARWGGDEFTILLPQIHQVNDVAKTAQRMLSALEQPFHLENHELYITPSIGIAIYDLDGHDGETLIKHADMALYQAKQLGRNTYQFFCSGLSNGAPERLNLEKSLRHALERQEFLLYYQPQVNIKTGKITGMEALLRWKHPEMGLVIPQLFMSVAEESGLIVAIGEWVLRTACAQNKTWQDQGLPPICIAVNLSARQFRQPDLTGMIARILDETGLPPQYLDLEITETTAIQDIEFTKRVLQELQDMGIQISMDDFGTGYSSLAHLQQFPLNTLKIDRSFVRDVAANSRDAQIVTAVIGLARGLNLNVVAEGVENDEQLNCLESLHCEEAQGYIFNRPLEADAATEILQLNSFQLQKLQRHE</sequence>
<dbReference type="HOGENOM" id="CLU_000445_70_20_3"/>
<dbReference type="KEGG" id="cyn:Cyan7425_2332"/>
<dbReference type="InterPro" id="IPR000253">
    <property type="entry name" value="FHA_dom"/>
</dbReference>
<dbReference type="Pfam" id="PF00498">
    <property type="entry name" value="FHA"/>
    <property type="match status" value="1"/>
</dbReference>
<dbReference type="AlphaFoldDB" id="B8HWB1"/>
<dbReference type="InterPro" id="IPR008984">
    <property type="entry name" value="SMAD_FHA_dom_sf"/>
</dbReference>
<proteinExistence type="predicted"/>
<dbReference type="Gene3D" id="3.30.70.270">
    <property type="match status" value="1"/>
</dbReference>
<dbReference type="Pfam" id="PF00990">
    <property type="entry name" value="GGDEF"/>
    <property type="match status" value="1"/>
</dbReference>
<dbReference type="InterPro" id="IPR000160">
    <property type="entry name" value="GGDEF_dom"/>
</dbReference>
<organism evidence="4">
    <name type="scientific">Cyanothece sp. (strain PCC 7425 / ATCC 29141)</name>
    <dbReference type="NCBI Taxonomy" id="395961"/>
    <lineage>
        <taxon>Bacteria</taxon>
        <taxon>Bacillati</taxon>
        <taxon>Cyanobacteriota</taxon>
        <taxon>Cyanophyceae</taxon>
        <taxon>Gomontiellales</taxon>
        <taxon>Cyanothecaceae</taxon>
        <taxon>Cyanothece</taxon>
    </lineage>
</organism>
<accession>B8HWB1</accession>
<dbReference type="SUPFAM" id="SSF55073">
    <property type="entry name" value="Nucleotide cyclase"/>
    <property type="match status" value="1"/>
</dbReference>
<dbReference type="PROSITE" id="PS50887">
    <property type="entry name" value="GGDEF"/>
    <property type="match status" value="1"/>
</dbReference>
<feature type="domain" description="EAL" evidence="2">
    <location>
        <begin position="620"/>
        <end position="874"/>
    </location>
</feature>
<dbReference type="InterPro" id="IPR043128">
    <property type="entry name" value="Rev_trsase/Diguanyl_cyclase"/>
</dbReference>
<dbReference type="STRING" id="395961.Cyan7425_2332"/>
<dbReference type="Pfam" id="PF00563">
    <property type="entry name" value="EAL"/>
    <property type="match status" value="1"/>
</dbReference>
<dbReference type="OrthoDB" id="431840at2"/>
<dbReference type="InterPro" id="IPR035919">
    <property type="entry name" value="EAL_sf"/>
</dbReference>
<dbReference type="NCBIfam" id="TIGR00254">
    <property type="entry name" value="GGDEF"/>
    <property type="match status" value="1"/>
</dbReference>
<dbReference type="CDD" id="cd01949">
    <property type="entry name" value="GGDEF"/>
    <property type="match status" value="1"/>
</dbReference>
<dbReference type="SMART" id="SM00267">
    <property type="entry name" value="GGDEF"/>
    <property type="match status" value="1"/>
</dbReference>